<feature type="non-terminal residue" evidence="1">
    <location>
        <position position="36"/>
    </location>
</feature>
<evidence type="ECO:0000313" key="1">
    <source>
        <dbReference type="EMBL" id="MBA0764751.1"/>
    </source>
</evidence>
<evidence type="ECO:0000313" key="2">
    <source>
        <dbReference type="Proteomes" id="UP000593568"/>
    </source>
</evidence>
<sequence>MDETLQGLSLYEKENLTWCLMEILGVEDEINYDIYL</sequence>
<dbReference type="AlphaFoldDB" id="A0A7J9DVN0"/>
<keyword evidence="2" id="KW-1185">Reference proteome</keyword>
<proteinExistence type="predicted"/>
<protein>
    <submittedName>
        <fullName evidence="1">Uncharacterized protein</fullName>
    </submittedName>
</protein>
<comment type="caution">
    <text evidence="1">The sequence shown here is derived from an EMBL/GenBank/DDBJ whole genome shotgun (WGS) entry which is preliminary data.</text>
</comment>
<organism evidence="1 2">
    <name type="scientific">Gossypium trilobum</name>
    <dbReference type="NCBI Taxonomy" id="34281"/>
    <lineage>
        <taxon>Eukaryota</taxon>
        <taxon>Viridiplantae</taxon>
        <taxon>Streptophyta</taxon>
        <taxon>Embryophyta</taxon>
        <taxon>Tracheophyta</taxon>
        <taxon>Spermatophyta</taxon>
        <taxon>Magnoliopsida</taxon>
        <taxon>eudicotyledons</taxon>
        <taxon>Gunneridae</taxon>
        <taxon>Pentapetalae</taxon>
        <taxon>rosids</taxon>
        <taxon>malvids</taxon>
        <taxon>Malvales</taxon>
        <taxon>Malvaceae</taxon>
        <taxon>Malvoideae</taxon>
        <taxon>Gossypium</taxon>
    </lineage>
</organism>
<dbReference type="EMBL" id="JABEZW010000005">
    <property type="protein sequence ID" value="MBA0764751.1"/>
    <property type="molecule type" value="Genomic_DNA"/>
</dbReference>
<reference evidence="1 2" key="1">
    <citation type="journal article" date="2019" name="Genome Biol. Evol.">
        <title>Insights into the evolution of the New World diploid cottons (Gossypium, subgenus Houzingenia) based on genome sequencing.</title>
        <authorList>
            <person name="Grover C.E."/>
            <person name="Arick M.A. 2nd"/>
            <person name="Thrash A."/>
            <person name="Conover J.L."/>
            <person name="Sanders W.S."/>
            <person name="Peterson D.G."/>
            <person name="Frelichowski J.E."/>
            <person name="Scheffler J.A."/>
            <person name="Scheffler B.E."/>
            <person name="Wendel J.F."/>
        </authorList>
    </citation>
    <scope>NUCLEOTIDE SEQUENCE [LARGE SCALE GENOMIC DNA]</scope>
    <source>
        <strain evidence="1">8</strain>
        <tissue evidence="1">Leaf</tissue>
    </source>
</reference>
<accession>A0A7J9DVN0</accession>
<dbReference type="Proteomes" id="UP000593568">
    <property type="component" value="Unassembled WGS sequence"/>
</dbReference>
<name>A0A7J9DVN0_9ROSI</name>
<gene>
    <name evidence="1" type="ORF">Gotri_014041</name>
</gene>